<dbReference type="HOGENOM" id="CLU_026126_7_2_1"/>
<gene>
    <name evidence="1" type="primary">NCAS0J01250</name>
    <name evidence="1" type="ordered locus">NCAS_0J01250</name>
</gene>
<dbReference type="eggNOG" id="KOG1752">
    <property type="taxonomic scope" value="Eukaryota"/>
</dbReference>
<dbReference type="OMA" id="RKWVPTI"/>
<proteinExistence type="predicted"/>
<dbReference type="InParanoid" id="G0VKR6"/>
<dbReference type="InterPro" id="IPR036249">
    <property type="entry name" value="Thioredoxin-like_sf"/>
</dbReference>
<name>G0VKR6_NAUCA</name>
<dbReference type="RefSeq" id="XP_003678442.1">
    <property type="nucleotide sequence ID" value="XM_003678394.1"/>
</dbReference>
<evidence type="ECO:0000313" key="2">
    <source>
        <dbReference type="Proteomes" id="UP000001640"/>
    </source>
</evidence>
<dbReference type="AlphaFoldDB" id="G0VKR6"/>
<sequence length="113" mass="12853">MTQSKSKYEAEARQLISSNKFFQLSANWCPDCVYSLSIWDKFKCRSKIKIFDIGNLSKDEQESWRSAFLTVSGSRNLPTIFVDGSVWGTETKLHELEGKGLLKQELTKIGLIA</sequence>
<dbReference type="OrthoDB" id="418495at2759"/>
<dbReference type="STRING" id="1064592.G0VKR6"/>
<dbReference type="KEGG" id="ncs:NCAS_0J01250"/>
<protein>
    <submittedName>
        <fullName evidence="1">Uncharacterized protein</fullName>
    </submittedName>
</protein>
<reference key="2">
    <citation type="submission" date="2011-08" db="EMBL/GenBank/DDBJ databases">
        <title>Genome sequence of Naumovozyma castellii.</title>
        <authorList>
            <person name="Gordon J.L."/>
            <person name="Armisen D."/>
            <person name="Proux-Wera E."/>
            <person name="OhEigeartaigh S.S."/>
            <person name="Byrne K.P."/>
            <person name="Wolfe K.H."/>
        </authorList>
    </citation>
    <scope>NUCLEOTIDE SEQUENCE</scope>
    <source>
        <strain>Type strain:CBS 4309</strain>
    </source>
</reference>
<dbReference type="Proteomes" id="UP000001640">
    <property type="component" value="Chromosome 10"/>
</dbReference>
<dbReference type="FunCoup" id="G0VKR6">
    <property type="interactions" value="48"/>
</dbReference>
<organism evidence="1 2">
    <name type="scientific">Naumovozyma castellii</name>
    <name type="common">Yeast</name>
    <name type="synonym">Saccharomyces castellii</name>
    <dbReference type="NCBI Taxonomy" id="27288"/>
    <lineage>
        <taxon>Eukaryota</taxon>
        <taxon>Fungi</taxon>
        <taxon>Dikarya</taxon>
        <taxon>Ascomycota</taxon>
        <taxon>Saccharomycotina</taxon>
        <taxon>Saccharomycetes</taxon>
        <taxon>Saccharomycetales</taxon>
        <taxon>Saccharomycetaceae</taxon>
        <taxon>Naumovozyma</taxon>
    </lineage>
</organism>
<dbReference type="EMBL" id="HE576761">
    <property type="protein sequence ID" value="CCC72104.1"/>
    <property type="molecule type" value="Genomic_DNA"/>
</dbReference>
<dbReference type="SUPFAM" id="SSF52833">
    <property type="entry name" value="Thioredoxin-like"/>
    <property type="match status" value="1"/>
</dbReference>
<evidence type="ECO:0000313" key="1">
    <source>
        <dbReference type="EMBL" id="CCC72104.1"/>
    </source>
</evidence>
<keyword evidence="2" id="KW-1185">Reference proteome</keyword>
<accession>G0VKR6</accession>
<reference evidence="1 2" key="1">
    <citation type="journal article" date="2011" name="Proc. Natl. Acad. Sci. U.S.A.">
        <title>Evolutionary erosion of yeast sex chromosomes by mating-type switching accidents.</title>
        <authorList>
            <person name="Gordon J.L."/>
            <person name="Armisen D."/>
            <person name="Proux-Wera E."/>
            <person name="Oheigeartaigh S.S."/>
            <person name="Byrne K.P."/>
            <person name="Wolfe K.H."/>
        </authorList>
    </citation>
    <scope>NUCLEOTIDE SEQUENCE [LARGE SCALE GENOMIC DNA]</scope>
    <source>
        <strain evidence="2">ATCC 76901 / BCRC 22586 / CBS 4309 / NBRC 1992 / NRRL Y-12630</strain>
    </source>
</reference>
<dbReference type="Gene3D" id="3.40.30.10">
    <property type="entry name" value="Glutaredoxin"/>
    <property type="match status" value="1"/>
</dbReference>
<dbReference type="GO" id="GO:0004362">
    <property type="term" value="F:glutathione-disulfide reductase (NADPH) activity"/>
    <property type="evidence" value="ECO:0007669"/>
    <property type="project" value="EnsemblFungi"/>
</dbReference>
<dbReference type="GeneID" id="96905801"/>
<dbReference type="PROSITE" id="PS51354">
    <property type="entry name" value="GLUTAREDOXIN_2"/>
    <property type="match status" value="1"/>
</dbReference>